<protein>
    <submittedName>
        <fullName evidence="1">Uncharacterized protein</fullName>
    </submittedName>
</protein>
<organism evidence="1 2">
    <name type="scientific">Parachaetomium inaequale</name>
    <dbReference type="NCBI Taxonomy" id="2588326"/>
    <lineage>
        <taxon>Eukaryota</taxon>
        <taxon>Fungi</taxon>
        <taxon>Dikarya</taxon>
        <taxon>Ascomycota</taxon>
        <taxon>Pezizomycotina</taxon>
        <taxon>Sordariomycetes</taxon>
        <taxon>Sordariomycetidae</taxon>
        <taxon>Sordariales</taxon>
        <taxon>Chaetomiaceae</taxon>
        <taxon>Parachaetomium</taxon>
    </lineage>
</organism>
<accession>A0AAN6SMQ1</accession>
<comment type="caution">
    <text evidence="1">The sequence shown here is derived from an EMBL/GenBank/DDBJ whole genome shotgun (WGS) entry which is preliminary data.</text>
</comment>
<dbReference type="Proteomes" id="UP001303115">
    <property type="component" value="Unassembled WGS sequence"/>
</dbReference>
<keyword evidence="2" id="KW-1185">Reference proteome</keyword>
<evidence type="ECO:0000313" key="1">
    <source>
        <dbReference type="EMBL" id="KAK4032938.1"/>
    </source>
</evidence>
<proteinExistence type="predicted"/>
<gene>
    <name evidence="1" type="ORF">C8A01DRAFT_20046</name>
</gene>
<sequence>LDKSLTRLDRIRTQKRLLLTQGSEIVRRGLASLDEVEEAERQESSTVISA</sequence>
<dbReference type="AlphaFoldDB" id="A0AAN6SMQ1"/>
<evidence type="ECO:0000313" key="2">
    <source>
        <dbReference type="Proteomes" id="UP001303115"/>
    </source>
</evidence>
<name>A0AAN6SMQ1_9PEZI</name>
<dbReference type="EMBL" id="MU854562">
    <property type="protein sequence ID" value="KAK4032938.1"/>
    <property type="molecule type" value="Genomic_DNA"/>
</dbReference>
<reference evidence="2" key="1">
    <citation type="journal article" date="2023" name="Mol. Phylogenet. Evol.">
        <title>Genome-scale phylogeny and comparative genomics of the fungal order Sordariales.</title>
        <authorList>
            <person name="Hensen N."/>
            <person name="Bonometti L."/>
            <person name="Westerberg I."/>
            <person name="Brannstrom I.O."/>
            <person name="Guillou S."/>
            <person name="Cros-Aarteil S."/>
            <person name="Calhoun S."/>
            <person name="Haridas S."/>
            <person name="Kuo A."/>
            <person name="Mondo S."/>
            <person name="Pangilinan J."/>
            <person name="Riley R."/>
            <person name="LaButti K."/>
            <person name="Andreopoulos B."/>
            <person name="Lipzen A."/>
            <person name="Chen C."/>
            <person name="Yan M."/>
            <person name="Daum C."/>
            <person name="Ng V."/>
            <person name="Clum A."/>
            <person name="Steindorff A."/>
            <person name="Ohm R.A."/>
            <person name="Martin F."/>
            <person name="Silar P."/>
            <person name="Natvig D.O."/>
            <person name="Lalanne C."/>
            <person name="Gautier V."/>
            <person name="Ament-Velasquez S.L."/>
            <person name="Kruys A."/>
            <person name="Hutchinson M.I."/>
            <person name="Powell A.J."/>
            <person name="Barry K."/>
            <person name="Miller A.N."/>
            <person name="Grigoriev I.V."/>
            <person name="Debuchy R."/>
            <person name="Gladieux P."/>
            <person name="Hiltunen Thoren M."/>
            <person name="Johannesson H."/>
        </authorList>
    </citation>
    <scope>NUCLEOTIDE SEQUENCE [LARGE SCALE GENOMIC DNA]</scope>
    <source>
        <strain evidence="2">CBS 284.82</strain>
    </source>
</reference>
<feature type="non-terminal residue" evidence="1">
    <location>
        <position position="1"/>
    </location>
</feature>